<dbReference type="Proteomes" id="UP000027238">
    <property type="component" value="Unassembled WGS sequence"/>
</dbReference>
<dbReference type="InterPro" id="IPR001279">
    <property type="entry name" value="Metallo-B-lactamas"/>
</dbReference>
<dbReference type="CDD" id="cd07739">
    <property type="entry name" value="metallo-hydrolase-like_MBL-fold"/>
    <property type="match status" value="1"/>
</dbReference>
<name>A0A066X8P6_COLSU</name>
<evidence type="ECO:0000313" key="2">
    <source>
        <dbReference type="EMBL" id="KDN65528.1"/>
    </source>
</evidence>
<feature type="domain" description="Metallo-beta-lactamase" evidence="1">
    <location>
        <begin position="32"/>
        <end position="231"/>
    </location>
</feature>
<dbReference type="AlphaFoldDB" id="A0A066X8P6"/>
<dbReference type="SUPFAM" id="SSF56281">
    <property type="entry name" value="Metallo-hydrolase/oxidoreductase"/>
    <property type="match status" value="1"/>
</dbReference>
<evidence type="ECO:0000259" key="1">
    <source>
        <dbReference type="SMART" id="SM00849"/>
    </source>
</evidence>
<dbReference type="PANTHER" id="PTHR42951:SF14">
    <property type="entry name" value="METALLO-BETA-LACTAMASE SUPERFAMILY PROTEIN"/>
    <property type="match status" value="1"/>
</dbReference>
<dbReference type="Gene3D" id="3.60.15.10">
    <property type="entry name" value="Ribonuclease Z/Hydroxyacylglutathione hydrolase-like"/>
    <property type="match status" value="1"/>
</dbReference>
<keyword evidence="3" id="KW-1185">Reference proteome</keyword>
<comment type="caution">
    <text evidence="2">The sequence shown here is derived from an EMBL/GenBank/DDBJ whole genome shotgun (WGS) entry which is preliminary data.</text>
</comment>
<evidence type="ECO:0000313" key="3">
    <source>
        <dbReference type="Proteomes" id="UP000027238"/>
    </source>
</evidence>
<dbReference type="EMBL" id="JMSE01001025">
    <property type="protein sequence ID" value="KDN65528.1"/>
    <property type="molecule type" value="Genomic_DNA"/>
</dbReference>
<gene>
    <name evidence="2" type="ORF">CSUB01_01090</name>
</gene>
<dbReference type="OrthoDB" id="536211at2759"/>
<dbReference type="OMA" id="WIKKTAP"/>
<dbReference type="PANTHER" id="PTHR42951">
    <property type="entry name" value="METALLO-BETA-LACTAMASE DOMAIN-CONTAINING"/>
    <property type="match status" value="1"/>
</dbReference>
<dbReference type="Pfam" id="PF00753">
    <property type="entry name" value="Lactamase_B"/>
    <property type="match status" value="1"/>
</dbReference>
<dbReference type="InterPro" id="IPR050855">
    <property type="entry name" value="NDM-1-like"/>
</dbReference>
<organism evidence="2 3">
    <name type="scientific">Colletotrichum sublineola</name>
    <name type="common">Sorghum anthracnose fungus</name>
    <dbReference type="NCBI Taxonomy" id="1173701"/>
    <lineage>
        <taxon>Eukaryota</taxon>
        <taxon>Fungi</taxon>
        <taxon>Dikarya</taxon>
        <taxon>Ascomycota</taxon>
        <taxon>Pezizomycotina</taxon>
        <taxon>Sordariomycetes</taxon>
        <taxon>Hypocreomycetidae</taxon>
        <taxon>Glomerellales</taxon>
        <taxon>Glomerellaceae</taxon>
        <taxon>Colletotrichum</taxon>
        <taxon>Colletotrichum graminicola species complex</taxon>
    </lineage>
</organism>
<sequence length="307" mass="33668">MAIQVAVYLCRPIPTGLPSPDPSSKDSSYWSPLCCTLIYTPTTAVLVDCPPSVDATNELASWVRSTLPPGCTLKHFVASHAHGDHFFGFPELKTAFPSVTATGTKSVVEGVAQQYSAQTYKEMWEGTFPPSEASGTGMPEAKAEFVPLPPSNEIDLDGHLVKAYDVPHGDTHANSYLHVPDLGLVVASDIVYNGDCHQWLAEADTQEKRDGWMEALEQIEALKPRMVVPGHTFEPMSEPDEAVAMSMLKGTKNYVKAFEEELEKAVSEDELFNAMRTRFSRWNLWILSAGCRVGITSKQSTSAAERE</sequence>
<protein>
    <submittedName>
        <fullName evidence="2">Putative metallo-beta-lactamase superfamily protein</fullName>
    </submittedName>
</protein>
<reference evidence="3" key="1">
    <citation type="journal article" date="2014" name="Genome Announc.">
        <title>Draft genome sequence of Colletotrichum sublineola, a destructive pathogen of cultivated sorghum.</title>
        <authorList>
            <person name="Baroncelli R."/>
            <person name="Sanz-Martin J.M."/>
            <person name="Rech G.E."/>
            <person name="Sukno S.A."/>
            <person name="Thon M.R."/>
        </authorList>
    </citation>
    <scope>NUCLEOTIDE SEQUENCE [LARGE SCALE GENOMIC DNA]</scope>
    <source>
        <strain evidence="3">TX430BB</strain>
    </source>
</reference>
<dbReference type="eggNOG" id="ENOG502SHBX">
    <property type="taxonomic scope" value="Eukaryota"/>
</dbReference>
<dbReference type="SMART" id="SM00849">
    <property type="entry name" value="Lactamase_B"/>
    <property type="match status" value="1"/>
</dbReference>
<proteinExistence type="predicted"/>
<dbReference type="STRING" id="1173701.A0A066X8P6"/>
<accession>A0A066X8P6</accession>
<dbReference type="InterPro" id="IPR036866">
    <property type="entry name" value="RibonucZ/Hydroxyglut_hydro"/>
</dbReference>
<dbReference type="HOGENOM" id="CLU_054962_1_0_1"/>